<sequence length="325" mass="35333">MYIGQGDALVEDMTTTAFVGLPSVSQARQHRRTVTKLEGSLTSEADDGNQVVVAIADAMAALHAPHAKCKIIHGNISDRAILLQKAADGIKGVLADFDYVSIDGDSVAEAPELKLFQSIHSLRNPGAACSPLEDAESLLYLMCWLRTFGINRAQRAGFVAGRILPILGWNEGTAVQIANQKRSHMSSDIAFHTFILRFMRPGPLHDLALDMYRVLFLHPGTFGTLQIDDEALATMENDNILAALLALPVTDGWRDPLALCNQFVNEIIRNLLEIVAWHRDTALAILNSGMASTAPMAATRPSAGPSLKHYGDEVPLAEPSKRPRH</sequence>
<dbReference type="InterPro" id="IPR040976">
    <property type="entry name" value="Pkinase_fungal"/>
</dbReference>
<dbReference type="AlphaFoldDB" id="A0A9W8GQ34"/>
<evidence type="ECO:0000259" key="2">
    <source>
        <dbReference type="Pfam" id="PF17667"/>
    </source>
</evidence>
<dbReference type="OrthoDB" id="5584477at2759"/>
<dbReference type="Pfam" id="PF17667">
    <property type="entry name" value="Pkinase_fungal"/>
    <property type="match status" value="1"/>
</dbReference>
<comment type="caution">
    <text evidence="3">The sequence shown here is derived from an EMBL/GenBank/DDBJ whole genome shotgun (WGS) entry which is preliminary data.</text>
</comment>
<feature type="domain" description="Fungal-type protein kinase" evidence="2">
    <location>
        <begin position="26"/>
        <end position="145"/>
    </location>
</feature>
<evidence type="ECO:0000313" key="4">
    <source>
        <dbReference type="Proteomes" id="UP001151516"/>
    </source>
</evidence>
<keyword evidence="4" id="KW-1185">Reference proteome</keyword>
<evidence type="ECO:0000313" key="3">
    <source>
        <dbReference type="EMBL" id="KAJ2690827.1"/>
    </source>
</evidence>
<reference evidence="3" key="1">
    <citation type="submission" date="2022-07" db="EMBL/GenBank/DDBJ databases">
        <title>Phylogenomic reconstructions and comparative analyses of Kickxellomycotina fungi.</title>
        <authorList>
            <person name="Reynolds N.K."/>
            <person name="Stajich J.E."/>
            <person name="Barry K."/>
            <person name="Grigoriev I.V."/>
            <person name="Crous P."/>
            <person name="Smith M.E."/>
        </authorList>
    </citation>
    <scope>NUCLEOTIDE SEQUENCE</scope>
    <source>
        <strain evidence="3">CBS 109367</strain>
    </source>
</reference>
<evidence type="ECO:0000256" key="1">
    <source>
        <dbReference type="SAM" id="MobiDB-lite"/>
    </source>
</evidence>
<organism evidence="3 4">
    <name type="scientific">Coemansia spiralis</name>
    <dbReference type="NCBI Taxonomy" id="417178"/>
    <lineage>
        <taxon>Eukaryota</taxon>
        <taxon>Fungi</taxon>
        <taxon>Fungi incertae sedis</taxon>
        <taxon>Zoopagomycota</taxon>
        <taxon>Kickxellomycotina</taxon>
        <taxon>Kickxellomycetes</taxon>
        <taxon>Kickxellales</taxon>
        <taxon>Kickxellaceae</taxon>
        <taxon>Coemansia</taxon>
    </lineage>
</organism>
<accession>A0A9W8GQ34</accession>
<feature type="region of interest" description="Disordered" evidence="1">
    <location>
        <begin position="296"/>
        <end position="325"/>
    </location>
</feature>
<name>A0A9W8GQ34_9FUNG</name>
<dbReference type="Proteomes" id="UP001151516">
    <property type="component" value="Unassembled WGS sequence"/>
</dbReference>
<dbReference type="EMBL" id="JANBTX010000007">
    <property type="protein sequence ID" value="KAJ2690827.1"/>
    <property type="molecule type" value="Genomic_DNA"/>
</dbReference>
<gene>
    <name evidence="3" type="ORF">IWW39_000487</name>
</gene>
<protein>
    <recommendedName>
        <fullName evidence="2">Fungal-type protein kinase domain-containing protein</fullName>
    </recommendedName>
</protein>
<proteinExistence type="predicted"/>